<proteinExistence type="inferred from homology"/>
<name>H6RTP5_BLASD</name>
<evidence type="ECO:0000313" key="3">
    <source>
        <dbReference type="Proteomes" id="UP000007517"/>
    </source>
</evidence>
<evidence type="ECO:0000256" key="1">
    <source>
        <dbReference type="ARBA" id="ARBA00009981"/>
    </source>
</evidence>
<dbReference type="InterPro" id="IPR036165">
    <property type="entry name" value="YefM-like_sf"/>
</dbReference>
<dbReference type="Gene3D" id="3.40.1620.10">
    <property type="entry name" value="YefM-like domain"/>
    <property type="match status" value="1"/>
</dbReference>
<dbReference type="SUPFAM" id="SSF143120">
    <property type="entry name" value="YefM-like"/>
    <property type="match status" value="1"/>
</dbReference>
<sequence length="82" mass="8820">MLVNVGQAKTDLSKLLARVEAGEDVEIARDGVPVARLVRIDRSSSPGARFFAARGALAGRISLADDFEFTDAELDDMLDEPT</sequence>
<protein>
    <submittedName>
        <fullName evidence="2">Antitoxin of TAS system</fullName>
    </submittedName>
</protein>
<gene>
    <name evidence="2" type="ordered locus">BLASA_2199</name>
</gene>
<accession>H6RTP5</accession>
<reference evidence="2 3" key="1">
    <citation type="journal article" date="2012" name="J. Bacteriol.">
        <title>Genome Sequence of Blastococcus saxobsidens DD2, a Stone-Inhabiting Bacterium.</title>
        <authorList>
            <person name="Chouaia B."/>
            <person name="Crotti E."/>
            <person name="Brusetti L."/>
            <person name="Daffonchio D."/>
            <person name="Essoussi I."/>
            <person name="Nouioui I."/>
            <person name="Sbissi I."/>
            <person name="Ghodhbane-Gtari F."/>
            <person name="Gtari M."/>
            <person name="Vacherie B."/>
            <person name="Barbe V."/>
            <person name="Medigue C."/>
            <person name="Gury J."/>
            <person name="Pujic P."/>
            <person name="Normand P."/>
        </authorList>
    </citation>
    <scope>NUCLEOTIDE SEQUENCE [LARGE SCALE GENOMIC DNA]</scope>
    <source>
        <strain evidence="2 3">DD2</strain>
    </source>
</reference>
<comment type="similarity">
    <text evidence="1">Belongs to the phD/YefM antitoxin family.</text>
</comment>
<dbReference type="NCBIfam" id="TIGR01552">
    <property type="entry name" value="phd_fam"/>
    <property type="match status" value="1"/>
</dbReference>
<reference evidence="3" key="2">
    <citation type="submission" date="2012-02" db="EMBL/GenBank/DDBJ databases">
        <title>Complete genome sequence of Blastococcus saxobsidens strain DD2.</title>
        <authorList>
            <person name="Genoscope."/>
        </authorList>
    </citation>
    <scope>NUCLEOTIDE SEQUENCE [LARGE SCALE GENOMIC DNA]</scope>
    <source>
        <strain evidence="3">DD2</strain>
    </source>
</reference>
<dbReference type="eggNOG" id="COG4118">
    <property type="taxonomic scope" value="Bacteria"/>
</dbReference>
<evidence type="ECO:0000313" key="2">
    <source>
        <dbReference type="EMBL" id="CCG03105.1"/>
    </source>
</evidence>
<dbReference type="OrthoDB" id="33091at2"/>
<dbReference type="KEGG" id="bsd:BLASA_2199"/>
<organism evidence="2 3">
    <name type="scientific">Blastococcus saxobsidens (strain DD2)</name>
    <dbReference type="NCBI Taxonomy" id="1146883"/>
    <lineage>
        <taxon>Bacteria</taxon>
        <taxon>Bacillati</taxon>
        <taxon>Actinomycetota</taxon>
        <taxon>Actinomycetes</taxon>
        <taxon>Geodermatophilales</taxon>
        <taxon>Geodermatophilaceae</taxon>
        <taxon>Blastococcus</taxon>
    </lineage>
</organism>
<keyword evidence="3" id="KW-1185">Reference proteome</keyword>
<dbReference type="HOGENOM" id="CLU_163140_3_0_11"/>
<dbReference type="STRING" id="1146883.BLASA_2199"/>
<dbReference type="AlphaFoldDB" id="H6RTP5"/>
<dbReference type="EMBL" id="FO117623">
    <property type="protein sequence ID" value="CCG03105.1"/>
    <property type="molecule type" value="Genomic_DNA"/>
</dbReference>
<dbReference type="Proteomes" id="UP000007517">
    <property type="component" value="Chromosome"/>
</dbReference>